<organism evidence="1">
    <name type="scientific">Bartonella rochalimae ATCC BAA-1498</name>
    <dbReference type="NCBI Taxonomy" id="685782"/>
    <lineage>
        <taxon>Bacteria</taxon>
        <taxon>Pseudomonadati</taxon>
        <taxon>Pseudomonadota</taxon>
        <taxon>Alphaproteobacteria</taxon>
        <taxon>Hyphomicrobiales</taxon>
        <taxon>Bartonellaceae</taxon>
        <taxon>Bartonella</taxon>
    </lineage>
</organism>
<name>E6YKM1_9HYPH</name>
<protein>
    <submittedName>
        <fullName evidence="1">Uncharacterized protein</fullName>
    </submittedName>
</protein>
<evidence type="ECO:0000313" key="1">
    <source>
        <dbReference type="EMBL" id="CBI77409.1"/>
    </source>
</evidence>
<sequence>MLKMIKIANKKKIICKVINVMRKNTLLKNFDYSFFKQSISILVNE</sequence>
<dbReference type="AlphaFoldDB" id="E6YKM1"/>
<proteinExistence type="predicted"/>
<gene>
    <name evidence="1" type="ORF">BARRO_20066</name>
</gene>
<reference evidence="1" key="1">
    <citation type="journal article" date="2011" name="PLoS Genet.">
        <title>Parallel evolution of a type IV secretion system in radiating lineages of the host-restricted bacterial pathogen Bartonella.</title>
        <authorList>
            <person name="Engel P."/>
            <person name="Salzburger W."/>
            <person name="Liesch M."/>
            <person name="Chang C.C."/>
            <person name="Maruyama S."/>
            <person name="Lanz C."/>
            <person name="Calteau A."/>
            <person name="Lajus A."/>
            <person name="Medigue C."/>
            <person name="Schuster S.C."/>
            <person name="Dehio C."/>
        </authorList>
    </citation>
    <scope>NUCLEOTIDE SEQUENCE</scope>
    <source>
        <strain evidence="1">ATCC BAA-1498</strain>
    </source>
</reference>
<dbReference type="EMBL" id="FN645456">
    <property type="protein sequence ID" value="CBI77409.1"/>
    <property type="molecule type" value="Genomic_DNA"/>
</dbReference>
<accession>E6YKM1</accession>